<dbReference type="AlphaFoldDB" id="A0A4U1FT38"/>
<dbReference type="GO" id="GO:0008191">
    <property type="term" value="F:metalloendopeptidase inhibitor activity"/>
    <property type="evidence" value="ECO:0007669"/>
    <property type="project" value="InterPro"/>
</dbReference>
<keyword evidence="3" id="KW-0862">Zinc</keyword>
<feature type="region of interest" description="Disordered" evidence="4">
    <location>
        <begin position="421"/>
        <end position="482"/>
    </location>
</feature>
<feature type="region of interest" description="Disordered" evidence="4">
    <location>
        <begin position="220"/>
        <end position="275"/>
    </location>
</feature>
<proteinExistence type="predicted"/>
<feature type="non-terminal residue" evidence="5">
    <location>
        <position position="1"/>
    </location>
</feature>
<dbReference type="EMBL" id="RWIC01000005">
    <property type="protein sequence ID" value="TKC53535.1"/>
    <property type="molecule type" value="Genomic_DNA"/>
</dbReference>
<accession>A0A4U1FT38</accession>
<organism evidence="5 6">
    <name type="scientific">Monodon monoceros</name>
    <name type="common">Narwhal</name>
    <name type="synonym">Ceratodon monodon</name>
    <dbReference type="NCBI Taxonomy" id="40151"/>
    <lineage>
        <taxon>Eukaryota</taxon>
        <taxon>Metazoa</taxon>
        <taxon>Chordata</taxon>
        <taxon>Craniata</taxon>
        <taxon>Vertebrata</taxon>
        <taxon>Euteleostomi</taxon>
        <taxon>Mammalia</taxon>
        <taxon>Eutheria</taxon>
        <taxon>Laurasiatheria</taxon>
        <taxon>Artiodactyla</taxon>
        <taxon>Whippomorpha</taxon>
        <taxon>Cetacea</taxon>
        <taxon>Odontoceti</taxon>
        <taxon>Monodontidae</taxon>
        <taxon>Monodon</taxon>
    </lineage>
</organism>
<feature type="region of interest" description="Disordered" evidence="4">
    <location>
        <begin position="1"/>
        <end position="57"/>
    </location>
</feature>
<dbReference type="Proteomes" id="UP000308365">
    <property type="component" value="Unassembled WGS sequence"/>
</dbReference>
<reference evidence="6" key="1">
    <citation type="journal article" date="2019" name="IScience">
        <title>Narwhal Genome Reveals Long-Term Low Genetic Diversity despite Current Large Abundance Size.</title>
        <authorList>
            <person name="Westbury M.V."/>
            <person name="Petersen B."/>
            <person name="Garde E."/>
            <person name="Heide-Jorgensen M.P."/>
            <person name="Lorenzen E.D."/>
        </authorList>
    </citation>
    <scope>NUCLEOTIDE SEQUENCE [LARGE SCALE GENOMIC DNA]</scope>
</reference>
<protein>
    <submittedName>
        <fullName evidence="5">Uncharacterized protein</fullName>
    </submittedName>
</protein>
<comment type="subcellular location">
    <subcellularLocation>
        <location evidence="1">Secreted</location>
    </subcellularLocation>
</comment>
<dbReference type="PROSITE" id="PS00288">
    <property type="entry name" value="TIMP"/>
    <property type="match status" value="1"/>
</dbReference>
<keyword evidence="2" id="KW-0964">Secreted</keyword>
<evidence type="ECO:0000256" key="2">
    <source>
        <dbReference type="ARBA" id="ARBA00022525"/>
    </source>
</evidence>
<dbReference type="Pfam" id="PF00965">
    <property type="entry name" value="TIMP"/>
    <property type="match status" value="1"/>
</dbReference>
<dbReference type="InterPro" id="IPR030490">
    <property type="entry name" value="TIMP_CS"/>
</dbReference>
<comment type="caution">
    <text evidence="5">The sequence shown here is derived from an EMBL/GenBank/DDBJ whole genome shotgun (WGS) entry which is preliminary data.</text>
</comment>
<evidence type="ECO:0000256" key="4">
    <source>
        <dbReference type="SAM" id="MobiDB-lite"/>
    </source>
</evidence>
<dbReference type="GO" id="GO:0046872">
    <property type="term" value="F:metal ion binding"/>
    <property type="evidence" value="ECO:0007669"/>
    <property type="project" value="UniProtKB-KW"/>
</dbReference>
<feature type="region of interest" description="Disordered" evidence="4">
    <location>
        <begin position="324"/>
        <end position="406"/>
    </location>
</feature>
<evidence type="ECO:0000256" key="1">
    <source>
        <dbReference type="ARBA" id="ARBA00004613"/>
    </source>
</evidence>
<gene>
    <name evidence="5" type="ORF">EI555_014991</name>
</gene>
<dbReference type="InterPro" id="IPR008993">
    <property type="entry name" value="TIMP-like_OB-fold"/>
</dbReference>
<evidence type="ECO:0000256" key="3">
    <source>
        <dbReference type="PIRSR" id="PIRSR601820-1"/>
    </source>
</evidence>
<dbReference type="GO" id="GO:0005576">
    <property type="term" value="C:extracellular region"/>
    <property type="evidence" value="ECO:0007669"/>
    <property type="project" value="UniProtKB-SubCell"/>
</dbReference>
<feature type="compositionally biased region" description="Polar residues" evidence="4">
    <location>
        <begin position="325"/>
        <end position="337"/>
    </location>
</feature>
<feature type="compositionally biased region" description="Low complexity" evidence="4">
    <location>
        <begin position="24"/>
        <end position="45"/>
    </location>
</feature>
<keyword evidence="3" id="KW-0479">Metal-binding</keyword>
<evidence type="ECO:0000313" key="6">
    <source>
        <dbReference type="Proteomes" id="UP000308365"/>
    </source>
</evidence>
<feature type="binding site" evidence="3">
    <location>
        <position position="81"/>
    </location>
    <ligand>
        <name>Zn(2+)</name>
        <dbReference type="ChEBI" id="CHEBI:29105"/>
        <note>ligand shared with metalloproteinase partner</note>
    </ligand>
</feature>
<evidence type="ECO:0000313" key="5">
    <source>
        <dbReference type="EMBL" id="TKC53535.1"/>
    </source>
</evidence>
<feature type="compositionally biased region" description="Basic and acidic residues" evidence="4">
    <location>
        <begin position="371"/>
        <end position="380"/>
    </location>
</feature>
<name>A0A4U1FT38_MONMO</name>
<feature type="region of interest" description="Disordered" evidence="4">
    <location>
        <begin position="94"/>
        <end position="142"/>
    </location>
</feature>
<dbReference type="SUPFAM" id="SSF50242">
    <property type="entry name" value="TIMP-like"/>
    <property type="match status" value="1"/>
</dbReference>
<dbReference type="InterPro" id="IPR001820">
    <property type="entry name" value="TIMP"/>
</dbReference>
<sequence>SRESLCGVCGPERRARPRSAAQTRAAPAGERGAPRAQAAAASRSPSPRPRPPPAMGAAARSLRLVLGLLLLGTLLRPTDACSCSPVHPQQAFCNADVGKDGDPAPARRPPPLRDALDPEVSPAPRPPARILQRDPAPASGASVPSRILQVDAKIVVPQCGSLEFLSQLSGLADLGRLGRFLESRRVKLSLASLSVAQLTSAALPLVQIKSSGPVDGFSAQATRVCKGPRHERKRGESPLAEPQSRQRSLAFEAEAPIATRPRERRPAAAEETGPLAVQELPQRLAEELQAEQQEAPGQQVRGLERLYLAHLLEGRRWRADWPRTMNLTQRARPSQEQPGRPGPRGSTQWPCGKRRDTGKSWSDGSPGAPRPGEERPPERSKGKHVPSTKTGGGHRPIDPGLSRGTDLGKLLAAVGEIKCVEERETENSPGRQEAAGEANGLSSRPEKPLFGSEPRGQSRRPGTAVASRLDLQKGGLTAGKAL</sequence>